<dbReference type="EMBL" id="AP023326">
    <property type="protein sequence ID" value="BCI68134.1"/>
    <property type="molecule type" value="Genomic_DNA"/>
</dbReference>
<reference evidence="1 2" key="1">
    <citation type="submission" date="2020-07" db="EMBL/GenBank/DDBJ databases">
        <title>Complete Genome Sequence of an acetic acid bacterium, Acetobacter aceti JCM20276.</title>
        <authorList>
            <person name="Hirose Y."/>
            <person name="Mihara H."/>
        </authorList>
    </citation>
    <scope>NUCLEOTIDE SEQUENCE [LARGE SCALE GENOMIC DNA]</scope>
    <source>
        <strain evidence="1 2">JCM20276</strain>
    </source>
</reference>
<gene>
    <name evidence="1" type="ORF">AAJCM20276_27580</name>
</gene>
<dbReference type="AlphaFoldDB" id="A0A6S6PSQ2"/>
<dbReference type="RefSeq" id="WP_180952796.1">
    <property type="nucleotide sequence ID" value="NZ_AP023326.1"/>
</dbReference>
<protein>
    <submittedName>
        <fullName evidence="1">Uncharacterized protein</fullName>
    </submittedName>
</protein>
<name>A0A6S6PSQ2_ACEAC</name>
<organism evidence="1 2">
    <name type="scientific">Acetobacter aceti</name>
    <dbReference type="NCBI Taxonomy" id="435"/>
    <lineage>
        <taxon>Bacteria</taxon>
        <taxon>Pseudomonadati</taxon>
        <taxon>Pseudomonadota</taxon>
        <taxon>Alphaproteobacteria</taxon>
        <taxon>Acetobacterales</taxon>
        <taxon>Acetobacteraceae</taxon>
        <taxon>Acetobacter</taxon>
        <taxon>Acetobacter subgen. Acetobacter</taxon>
    </lineage>
</organism>
<accession>A0A6S6PSQ2</accession>
<proteinExistence type="predicted"/>
<sequence>MPQKPSVASGHVPETAHQYRVLNDLQRIGLVEKRVGVPHAVTDAGKKVLEVGR</sequence>
<dbReference type="Proteomes" id="UP000515220">
    <property type="component" value="Chromosome"/>
</dbReference>
<evidence type="ECO:0000313" key="1">
    <source>
        <dbReference type="EMBL" id="BCI68134.1"/>
    </source>
</evidence>
<evidence type="ECO:0000313" key="2">
    <source>
        <dbReference type="Proteomes" id="UP000515220"/>
    </source>
</evidence>